<dbReference type="Proteomes" id="UP000024635">
    <property type="component" value="Unassembled WGS sequence"/>
</dbReference>
<name>A0A016RU33_9BILA</name>
<reference evidence="2" key="1">
    <citation type="journal article" date="2015" name="Nat. Genet.">
        <title>The genome and transcriptome of the zoonotic hookworm Ancylostoma ceylanicum identify infection-specific gene families.</title>
        <authorList>
            <person name="Schwarz E.M."/>
            <person name="Hu Y."/>
            <person name="Antoshechkin I."/>
            <person name="Miller M.M."/>
            <person name="Sternberg P.W."/>
            <person name="Aroian R.V."/>
        </authorList>
    </citation>
    <scope>NUCLEOTIDE SEQUENCE</scope>
    <source>
        <strain evidence="2">HY135</strain>
    </source>
</reference>
<accession>A0A016RU33</accession>
<keyword evidence="2" id="KW-1185">Reference proteome</keyword>
<organism evidence="1 2">
    <name type="scientific">Ancylostoma ceylanicum</name>
    <dbReference type="NCBI Taxonomy" id="53326"/>
    <lineage>
        <taxon>Eukaryota</taxon>
        <taxon>Metazoa</taxon>
        <taxon>Ecdysozoa</taxon>
        <taxon>Nematoda</taxon>
        <taxon>Chromadorea</taxon>
        <taxon>Rhabditida</taxon>
        <taxon>Rhabditina</taxon>
        <taxon>Rhabditomorpha</taxon>
        <taxon>Strongyloidea</taxon>
        <taxon>Ancylostomatidae</taxon>
        <taxon>Ancylostomatinae</taxon>
        <taxon>Ancylostoma</taxon>
    </lineage>
</organism>
<evidence type="ECO:0000313" key="1">
    <source>
        <dbReference type="EMBL" id="EYB81582.1"/>
    </source>
</evidence>
<protein>
    <submittedName>
        <fullName evidence="1">Uncharacterized protein</fullName>
    </submittedName>
</protein>
<evidence type="ECO:0000313" key="2">
    <source>
        <dbReference type="Proteomes" id="UP000024635"/>
    </source>
</evidence>
<proteinExistence type="predicted"/>
<dbReference type="AlphaFoldDB" id="A0A016RU33"/>
<sequence>MYSCSLLLFQSSKLQNPSMLATSAVVHVLGKLFHSKIVDKQCKYLDCSISICSNGTVIYSVNPIRGGASLLAYASHGGL</sequence>
<gene>
    <name evidence="1" type="primary">Acey_s0378.g278</name>
    <name evidence="1" type="ORF">Y032_0378g278</name>
</gene>
<dbReference type="EMBL" id="JARK01001714">
    <property type="protein sequence ID" value="EYB81582.1"/>
    <property type="molecule type" value="Genomic_DNA"/>
</dbReference>
<comment type="caution">
    <text evidence="1">The sequence shown here is derived from an EMBL/GenBank/DDBJ whole genome shotgun (WGS) entry which is preliminary data.</text>
</comment>